<protein>
    <recommendedName>
        <fullName evidence="8">Proline iminopeptidase</fullName>
        <shortName evidence="8">PIP</shortName>
        <ecNumber evidence="8">3.4.11.5</ecNumber>
    </recommendedName>
    <alternativeName>
        <fullName evidence="8">Prolyl aminopeptidase</fullName>
    </alternativeName>
</protein>
<dbReference type="SUPFAM" id="SSF53474">
    <property type="entry name" value="alpha/beta-Hydrolases"/>
    <property type="match status" value="1"/>
</dbReference>
<evidence type="ECO:0000256" key="6">
    <source>
        <dbReference type="ARBA" id="ARBA00022670"/>
    </source>
</evidence>
<organism evidence="11 12">
    <name type="scientific">Brachybacterium huguangmaarense</name>
    <dbReference type="NCBI Taxonomy" id="1652028"/>
    <lineage>
        <taxon>Bacteria</taxon>
        <taxon>Bacillati</taxon>
        <taxon>Actinomycetota</taxon>
        <taxon>Actinomycetes</taxon>
        <taxon>Micrococcales</taxon>
        <taxon>Dermabacteraceae</taxon>
        <taxon>Brachybacterium</taxon>
    </lineage>
</organism>
<dbReference type="EMBL" id="CP107020">
    <property type="protein sequence ID" value="UYG16763.1"/>
    <property type="molecule type" value="Genomic_DNA"/>
</dbReference>
<evidence type="ECO:0000259" key="10">
    <source>
        <dbReference type="Pfam" id="PF00561"/>
    </source>
</evidence>
<comment type="similarity">
    <text evidence="3 8">Belongs to the peptidase S33 family.</text>
</comment>
<dbReference type="InterPro" id="IPR000073">
    <property type="entry name" value="AB_hydrolase_1"/>
</dbReference>
<feature type="compositionally biased region" description="Pro residues" evidence="9">
    <location>
        <begin position="8"/>
        <end position="18"/>
    </location>
</feature>
<evidence type="ECO:0000256" key="1">
    <source>
        <dbReference type="ARBA" id="ARBA00001585"/>
    </source>
</evidence>
<comment type="catalytic activity">
    <reaction evidence="1 8">
        <text>Release of N-terminal proline from a peptide.</text>
        <dbReference type="EC" id="3.4.11.5"/>
    </reaction>
</comment>
<dbReference type="Gene3D" id="3.40.50.1820">
    <property type="entry name" value="alpha/beta hydrolase"/>
    <property type="match status" value="1"/>
</dbReference>
<gene>
    <name evidence="11" type="ORF">BRM3_14365</name>
</gene>
<dbReference type="PRINTS" id="PR00793">
    <property type="entry name" value="PROAMNOPTASE"/>
</dbReference>
<evidence type="ECO:0000313" key="12">
    <source>
        <dbReference type="Proteomes" id="UP001164305"/>
    </source>
</evidence>
<keyword evidence="4 8" id="KW-0031">Aminopeptidase</keyword>
<dbReference type="InterPro" id="IPR005944">
    <property type="entry name" value="Pro_iminopeptidase"/>
</dbReference>
<accession>A0ABY6G0N8</accession>
<evidence type="ECO:0000256" key="9">
    <source>
        <dbReference type="SAM" id="MobiDB-lite"/>
    </source>
</evidence>
<evidence type="ECO:0000256" key="5">
    <source>
        <dbReference type="ARBA" id="ARBA00022490"/>
    </source>
</evidence>
<evidence type="ECO:0000313" key="11">
    <source>
        <dbReference type="EMBL" id="UYG16763.1"/>
    </source>
</evidence>
<dbReference type="RefSeq" id="WP_263593976.1">
    <property type="nucleotide sequence ID" value="NZ_CP107020.1"/>
</dbReference>
<proteinExistence type="inferred from homology"/>
<dbReference type="InterPro" id="IPR002410">
    <property type="entry name" value="Peptidase_S33"/>
</dbReference>
<sequence length="362" mass="39341">MDDAPTLPSLPEPEPEPAPLLEEGMLDVGDGQRLHYEVSGAPDGVPALYLHGGPGGRLTSGYRRKAPAERCRIIGFSQRGAGLSTPSAAEEGVDLAVHTTAHLIADIERLREALGVEAWIVQGVSWGSTLAIAYAQAHPDRVLGIVLMAVTSTSRREVDWITEDVGAIYPEAWDAFAAFAERHGEFDRHDRSPGRVRIVEAYRRLLTCGDRDLEERAAAAWMAWEDEHIRIGTGDVRGPARPAESLSEQERRFALGFARLVTHYWAHDGFGPEGGLLSRMDRIGHLPGVLIHGRRDVSGPLVTAWELHRAWPASRLVVVEDEGHGGPRMVAAWRAAMEDFARTLSASGTQTGAEGTGRRAVG</sequence>
<name>A0ABY6G0N8_9MICO</name>
<dbReference type="Proteomes" id="UP001164305">
    <property type="component" value="Chromosome"/>
</dbReference>
<dbReference type="Pfam" id="PF00561">
    <property type="entry name" value="Abhydrolase_1"/>
    <property type="match status" value="1"/>
</dbReference>
<keyword evidence="12" id="KW-1185">Reference proteome</keyword>
<feature type="region of interest" description="Disordered" evidence="9">
    <location>
        <begin position="1"/>
        <end position="20"/>
    </location>
</feature>
<dbReference type="PANTHER" id="PTHR43722:SF1">
    <property type="entry name" value="PROLINE IMINOPEPTIDASE"/>
    <property type="match status" value="1"/>
</dbReference>
<evidence type="ECO:0000256" key="3">
    <source>
        <dbReference type="ARBA" id="ARBA00010088"/>
    </source>
</evidence>
<dbReference type="InterPro" id="IPR029058">
    <property type="entry name" value="AB_hydrolase_fold"/>
</dbReference>
<dbReference type="EC" id="3.4.11.5" evidence="8"/>
<dbReference type="PANTHER" id="PTHR43722">
    <property type="entry name" value="PROLINE IMINOPEPTIDASE"/>
    <property type="match status" value="1"/>
</dbReference>
<evidence type="ECO:0000256" key="7">
    <source>
        <dbReference type="ARBA" id="ARBA00022801"/>
    </source>
</evidence>
<keyword evidence="6 8" id="KW-0645">Protease</keyword>
<evidence type="ECO:0000256" key="8">
    <source>
        <dbReference type="PIRNR" id="PIRNR006431"/>
    </source>
</evidence>
<comment type="subcellular location">
    <subcellularLocation>
        <location evidence="2 8">Cytoplasm</location>
    </subcellularLocation>
</comment>
<dbReference type="PIRSF" id="PIRSF006431">
    <property type="entry name" value="Pept_S33"/>
    <property type="match status" value="1"/>
</dbReference>
<keyword evidence="7 8" id="KW-0378">Hydrolase</keyword>
<dbReference type="GO" id="GO:0016787">
    <property type="term" value="F:hydrolase activity"/>
    <property type="evidence" value="ECO:0007669"/>
    <property type="project" value="UniProtKB-KW"/>
</dbReference>
<evidence type="ECO:0000256" key="2">
    <source>
        <dbReference type="ARBA" id="ARBA00004496"/>
    </source>
</evidence>
<feature type="domain" description="AB hydrolase-1" evidence="10">
    <location>
        <begin position="48"/>
        <end position="324"/>
    </location>
</feature>
<reference evidence="11" key="1">
    <citation type="submission" date="2022-10" db="EMBL/GenBank/DDBJ databases">
        <title>Whole-Genome Sequencing of Brachybacterium huguangmaarense BRM-3, Isolated from Betula schmidtii.</title>
        <authorList>
            <person name="Haam D."/>
        </authorList>
    </citation>
    <scope>NUCLEOTIDE SEQUENCE</scope>
    <source>
        <strain evidence="11">BRM-3</strain>
    </source>
</reference>
<evidence type="ECO:0000256" key="4">
    <source>
        <dbReference type="ARBA" id="ARBA00022438"/>
    </source>
</evidence>
<keyword evidence="5 8" id="KW-0963">Cytoplasm</keyword>